<accession>A0AAD5M6X7</accession>
<feature type="transmembrane region" description="Helical" evidence="10">
    <location>
        <begin position="250"/>
        <end position="277"/>
    </location>
</feature>
<evidence type="ECO:0000256" key="9">
    <source>
        <dbReference type="PROSITE-ProRule" id="PRU00175"/>
    </source>
</evidence>
<dbReference type="GO" id="GO:0008270">
    <property type="term" value="F:zinc ion binding"/>
    <property type="evidence" value="ECO:0007669"/>
    <property type="project" value="UniProtKB-KW"/>
</dbReference>
<dbReference type="EMBL" id="JAKCXM010000280">
    <property type="protein sequence ID" value="KAJ0396767.1"/>
    <property type="molecule type" value="Genomic_DNA"/>
</dbReference>
<dbReference type="InterPro" id="IPR013083">
    <property type="entry name" value="Znf_RING/FYVE/PHD"/>
</dbReference>
<keyword evidence="7" id="KW-0833">Ubl conjugation pathway</keyword>
<keyword evidence="10" id="KW-0472">Membrane</keyword>
<dbReference type="CDD" id="cd20336">
    <property type="entry name" value="Rcat_RBR"/>
    <property type="match status" value="1"/>
</dbReference>
<keyword evidence="3" id="KW-0808">Transferase</keyword>
<dbReference type="PROSITE" id="PS51873">
    <property type="entry name" value="TRIAD"/>
    <property type="match status" value="1"/>
</dbReference>
<evidence type="ECO:0000259" key="12">
    <source>
        <dbReference type="PROSITE" id="PS51873"/>
    </source>
</evidence>
<feature type="domain" description="RING-type" evidence="11">
    <location>
        <begin position="25"/>
        <end position="86"/>
    </location>
</feature>
<dbReference type="CDD" id="cd20335">
    <property type="entry name" value="BRcat_RBR"/>
    <property type="match status" value="1"/>
</dbReference>
<dbReference type="InterPro" id="IPR017907">
    <property type="entry name" value="Znf_RING_CS"/>
</dbReference>
<evidence type="ECO:0000256" key="8">
    <source>
        <dbReference type="ARBA" id="ARBA00022833"/>
    </source>
</evidence>
<dbReference type="PANTHER" id="PTHR11685">
    <property type="entry name" value="RBR FAMILY RING FINGER AND IBR DOMAIN-CONTAINING"/>
    <property type="match status" value="1"/>
</dbReference>
<dbReference type="Pfam" id="PF01485">
    <property type="entry name" value="IBR"/>
    <property type="match status" value="1"/>
</dbReference>
<keyword evidence="6 9" id="KW-0863">Zinc-finger</keyword>
<evidence type="ECO:0000256" key="2">
    <source>
        <dbReference type="ARBA" id="ARBA00012251"/>
    </source>
</evidence>
<keyword evidence="10" id="KW-1133">Transmembrane helix</keyword>
<dbReference type="PROSITE" id="PS00518">
    <property type="entry name" value="ZF_RING_1"/>
    <property type="match status" value="1"/>
</dbReference>
<dbReference type="SMART" id="SM00184">
    <property type="entry name" value="RING"/>
    <property type="match status" value="2"/>
</dbReference>
<evidence type="ECO:0000256" key="5">
    <source>
        <dbReference type="ARBA" id="ARBA00022737"/>
    </source>
</evidence>
<evidence type="ECO:0000256" key="6">
    <source>
        <dbReference type="ARBA" id="ARBA00022771"/>
    </source>
</evidence>
<dbReference type="SUPFAM" id="SSF57850">
    <property type="entry name" value="RING/U-box"/>
    <property type="match status" value="3"/>
</dbReference>
<dbReference type="EC" id="2.3.2.31" evidence="2"/>
<proteinExistence type="predicted"/>
<dbReference type="Pfam" id="PF22191">
    <property type="entry name" value="IBR_1"/>
    <property type="match status" value="1"/>
</dbReference>
<evidence type="ECO:0000256" key="4">
    <source>
        <dbReference type="ARBA" id="ARBA00022723"/>
    </source>
</evidence>
<keyword evidence="5" id="KW-0677">Repeat</keyword>
<dbReference type="InterPro" id="IPR001841">
    <property type="entry name" value="Znf_RING"/>
</dbReference>
<dbReference type="Gene3D" id="3.30.40.10">
    <property type="entry name" value="Zinc/RING finger domain, C3HC4 (zinc finger)"/>
    <property type="match status" value="1"/>
</dbReference>
<evidence type="ECO:0000256" key="10">
    <source>
        <dbReference type="SAM" id="Phobius"/>
    </source>
</evidence>
<evidence type="ECO:0000313" key="13">
    <source>
        <dbReference type="EMBL" id="KAJ0396767.1"/>
    </source>
</evidence>
<evidence type="ECO:0000256" key="7">
    <source>
        <dbReference type="ARBA" id="ARBA00022786"/>
    </source>
</evidence>
<evidence type="ECO:0000256" key="1">
    <source>
        <dbReference type="ARBA" id="ARBA00001798"/>
    </source>
</evidence>
<dbReference type="Proteomes" id="UP001209570">
    <property type="component" value="Unassembled WGS sequence"/>
</dbReference>
<dbReference type="InterPro" id="IPR044066">
    <property type="entry name" value="TRIAD_supradom"/>
</dbReference>
<dbReference type="Gene3D" id="1.20.120.1750">
    <property type="match status" value="1"/>
</dbReference>
<dbReference type="InterPro" id="IPR031127">
    <property type="entry name" value="E3_UB_ligase_RBR"/>
</dbReference>
<evidence type="ECO:0000259" key="11">
    <source>
        <dbReference type="PROSITE" id="PS50089"/>
    </source>
</evidence>
<keyword evidence="14" id="KW-1185">Reference proteome</keyword>
<reference evidence="13" key="1">
    <citation type="submission" date="2021-12" db="EMBL/GenBank/DDBJ databases">
        <title>Prjna785345.</title>
        <authorList>
            <person name="Rujirawat T."/>
            <person name="Krajaejun T."/>
        </authorList>
    </citation>
    <scope>NUCLEOTIDE SEQUENCE</scope>
    <source>
        <strain evidence="13">Pi057C3</strain>
    </source>
</reference>
<dbReference type="PROSITE" id="PS50089">
    <property type="entry name" value="ZF_RING_2"/>
    <property type="match status" value="1"/>
</dbReference>
<dbReference type="GO" id="GO:0016567">
    <property type="term" value="P:protein ubiquitination"/>
    <property type="evidence" value="ECO:0007669"/>
    <property type="project" value="InterPro"/>
</dbReference>
<evidence type="ECO:0000313" key="14">
    <source>
        <dbReference type="Proteomes" id="UP001209570"/>
    </source>
</evidence>
<gene>
    <name evidence="13" type="ORF">P43SY_008986</name>
</gene>
<dbReference type="SMART" id="SM00647">
    <property type="entry name" value="IBR"/>
    <property type="match status" value="2"/>
</dbReference>
<feature type="domain" description="RING-type" evidence="12">
    <location>
        <begin position="21"/>
        <end position="241"/>
    </location>
</feature>
<organism evidence="13 14">
    <name type="scientific">Pythium insidiosum</name>
    <name type="common">Pythiosis disease agent</name>
    <dbReference type="NCBI Taxonomy" id="114742"/>
    <lineage>
        <taxon>Eukaryota</taxon>
        <taxon>Sar</taxon>
        <taxon>Stramenopiles</taxon>
        <taxon>Oomycota</taxon>
        <taxon>Peronosporomycetes</taxon>
        <taxon>Pythiales</taxon>
        <taxon>Pythiaceae</taxon>
        <taxon>Pythium</taxon>
    </lineage>
</organism>
<dbReference type="GO" id="GO:0061630">
    <property type="term" value="F:ubiquitin protein ligase activity"/>
    <property type="evidence" value="ECO:0007669"/>
    <property type="project" value="UniProtKB-EC"/>
</dbReference>
<dbReference type="AlphaFoldDB" id="A0AAD5M6X7"/>
<comment type="catalytic activity">
    <reaction evidence="1">
        <text>[E2 ubiquitin-conjugating enzyme]-S-ubiquitinyl-L-cysteine + [acceptor protein]-L-lysine = [E2 ubiquitin-conjugating enzyme]-L-cysteine + [acceptor protein]-N(6)-ubiquitinyl-L-lysine.</text>
        <dbReference type="EC" id="2.3.2.31"/>
    </reaction>
</comment>
<name>A0AAD5M6X7_PYTIN</name>
<dbReference type="InterPro" id="IPR002867">
    <property type="entry name" value="IBR_dom"/>
</dbReference>
<keyword evidence="8" id="KW-0862">Zinc</keyword>
<keyword evidence="4" id="KW-0479">Metal-binding</keyword>
<comment type="caution">
    <text evidence="13">The sequence shown here is derived from an EMBL/GenBank/DDBJ whole genome shotgun (WGS) entry which is preliminary data.</text>
</comment>
<evidence type="ECO:0000256" key="3">
    <source>
        <dbReference type="ARBA" id="ARBA00022679"/>
    </source>
</evidence>
<sequence>MQSLFKSVVRGYRRLAAHIGPAKPCPICLDDLPVIGLPESTQQTPETHVKLACRHKFCTQCLLAYVEMKLKARQVEDDQWICPVVECKATLHNDDIAAIGGSALLANYKKTLQRIRDEKDPDARWCPRPNCGQLIMCDPTERNFTCPKCDTKGCFRCRGNAHRFWFCTRAEDDSYLAWERGVGSRRAVRACPRCRIRIWKAEGCNHMTCTQCRHEYCWVCDSPWDPSHYACAEIPFLSNWVAGRYIHQALGYMGIAVITYIICRFGFFAFVGSLFALRVTTDLTDWAIATARQHRRRL</sequence>
<protein>
    <recommendedName>
        <fullName evidence="2">RBR-type E3 ubiquitin transferase</fullName>
        <ecNumber evidence="2">2.3.2.31</ecNumber>
    </recommendedName>
</protein>
<keyword evidence="10" id="KW-0812">Transmembrane</keyword>